<comment type="similarity">
    <text evidence="1">Belongs to the ABC transporter superfamily.</text>
</comment>
<dbReference type="GO" id="GO:0140359">
    <property type="term" value="F:ABC-type transporter activity"/>
    <property type="evidence" value="ECO:0007669"/>
    <property type="project" value="InterPro"/>
</dbReference>
<organism evidence="6">
    <name type="scientific">Candidatus Moduliflexus flocculans</name>
    <dbReference type="NCBI Taxonomy" id="1499966"/>
    <lineage>
        <taxon>Bacteria</taxon>
        <taxon>Candidatus Moduliflexota</taxon>
        <taxon>Candidatus Moduliflexia</taxon>
        <taxon>Candidatus Moduliflexales</taxon>
        <taxon>Candidatus Moduliflexaceae</taxon>
    </lineage>
</organism>
<keyword evidence="4" id="KW-0067">ATP-binding</keyword>
<dbReference type="InterPro" id="IPR003439">
    <property type="entry name" value="ABC_transporter-like_ATP-bd"/>
</dbReference>
<dbReference type="Pfam" id="PF00005">
    <property type="entry name" value="ABC_tran"/>
    <property type="match status" value="1"/>
</dbReference>
<dbReference type="InterPro" id="IPR027417">
    <property type="entry name" value="P-loop_NTPase"/>
</dbReference>
<dbReference type="PROSITE" id="PS50893">
    <property type="entry name" value="ABC_TRANSPORTER_2"/>
    <property type="match status" value="1"/>
</dbReference>
<evidence type="ECO:0000313" key="7">
    <source>
        <dbReference type="Proteomes" id="UP000030700"/>
    </source>
</evidence>
<dbReference type="PANTHER" id="PTHR46743:SF2">
    <property type="entry name" value="TEICHOIC ACIDS EXPORT ATP-BINDING PROTEIN TAGH"/>
    <property type="match status" value="1"/>
</dbReference>
<dbReference type="Proteomes" id="UP000030700">
    <property type="component" value="Unassembled WGS sequence"/>
</dbReference>
<dbReference type="SUPFAM" id="SSF52540">
    <property type="entry name" value="P-loop containing nucleoside triphosphate hydrolases"/>
    <property type="match status" value="1"/>
</dbReference>
<protein>
    <submittedName>
        <fullName evidence="6">ABC transporter related protein</fullName>
    </submittedName>
</protein>
<dbReference type="InterPro" id="IPR050683">
    <property type="entry name" value="Bact_Polysacc_Export_ATP-bd"/>
</dbReference>
<evidence type="ECO:0000313" key="6">
    <source>
        <dbReference type="EMBL" id="GAK49449.1"/>
    </source>
</evidence>
<evidence type="ECO:0000259" key="5">
    <source>
        <dbReference type="PROSITE" id="PS50893"/>
    </source>
</evidence>
<accession>A0A0S6VV13</accession>
<dbReference type="GO" id="GO:0016887">
    <property type="term" value="F:ATP hydrolysis activity"/>
    <property type="evidence" value="ECO:0007669"/>
    <property type="project" value="InterPro"/>
</dbReference>
<dbReference type="HOGENOM" id="CLU_000604_101_4_0"/>
<dbReference type="CDD" id="cd03220">
    <property type="entry name" value="ABC_KpsT_Wzt"/>
    <property type="match status" value="1"/>
</dbReference>
<dbReference type="AlphaFoldDB" id="A0A0S6VV13"/>
<gene>
    <name evidence="6" type="ORF">U14_00671</name>
</gene>
<evidence type="ECO:0000256" key="3">
    <source>
        <dbReference type="ARBA" id="ARBA00022741"/>
    </source>
</evidence>
<keyword evidence="3" id="KW-0547">Nucleotide-binding</keyword>
<dbReference type="EMBL" id="DF820455">
    <property type="protein sequence ID" value="GAK49449.1"/>
    <property type="molecule type" value="Genomic_DNA"/>
</dbReference>
<sequence>MSDIVIKVENISKLYRLGQVGTGTLGQDLNRWWAKVRGKEDPYTKIGQVNDRTKHAESDYVWALKDINFEVTHGEVLGIIGRNGAGKSTLLKLISRITAPTTGEIKAKGRIASLLEVGTGMHQEMTARENIYLNGAILGMKRQEITRKFDDIVDFAGCAMYVDTPVKRYSSGMRVRLGFAVAAFLEPDILIVDEVLAVGDAEFQKKAIGKMKEVSTSQGRTVLFVSHNMGAVEALCNRGILLDNGVIEFENDDVREVVKKYLYQGGDDTKKPVEWVNAGNQYDSPYFKPLRFWLSDKEGNLLNMPVRNDQEMYVNISFNVAEIDSALAISCWIYDDEEQLIFVTQQTDTHQFLWKNINIGKNHLCFKFPERLLNEGEYRIELAASLYKRMWLIQVGKEHINIFLHIHGGLSESPRWLQKRKGVIAPVLQWK</sequence>
<proteinExistence type="inferred from homology"/>
<dbReference type="InterPro" id="IPR017871">
    <property type="entry name" value="ABC_transporter-like_CS"/>
</dbReference>
<dbReference type="InterPro" id="IPR015860">
    <property type="entry name" value="ABC_transpr_TagH-like"/>
</dbReference>
<name>A0A0S6VV13_9BACT</name>
<evidence type="ECO:0000256" key="1">
    <source>
        <dbReference type="ARBA" id="ARBA00005417"/>
    </source>
</evidence>
<dbReference type="PROSITE" id="PS00211">
    <property type="entry name" value="ABC_TRANSPORTER_1"/>
    <property type="match status" value="1"/>
</dbReference>
<dbReference type="PANTHER" id="PTHR46743">
    <property type="entry name" value="TEICHOIC ACIDS EXPORT ATP-BINDING PROTEIN TAGH"/>
    <property type="match status" value="1"/>
</dbReference>
<reference evidence="6" key="1">
    <citation type="journal article" date="2015" name="PeerJ">
        <title>First genomic representation of candidate bacterial phylum KSB3 points to enhanced environmental sensing as a trigger of wastewater bulking.</title>
        <authorList>
            <person name="Sekiguchi Y."/>
            <person name="Ohashi A."/>
            <person name="Parks D.H."/>
            <person name="Yamauchi T."/>
            <person name="Tyson G.W."/>
            <person name="Hugenholtz P."/>
        </authorList>
    </citation>
    <scope>NUCLEOTIDE SEQUENCE [LARGE SCALE GENOMIC DNA]</scope>
</reference>
<dbReference type="Gene3D" id="3.40.50.300">
    <property type="entry name" value="P-loop containing nucleotide triphosphate hydrolases"/>
    <property type="match status" value="1"/>
</dbReference>
<keyword evidence="2" id="KW-0813">Transport</keyword>
<keyword evidence="7" id="KW-1185">Reference proteome</keyword>
<dbReference type="STRING" id="1499966.U14_00671"/>
<dbReference type="SMART" id="SM00382">
    <property type="entry name" value="AAA"/>
    <property type="match status" value="1"/>
</dbReference>
<evidence type="ECO:0000256" key="4">
    <source>
        <dbReference type="ARBA" id="ARBA00022840"/>
    </source>
</evidence>
<evidence type="ECO:0000256" key="2">
    <source>
        <dbReference type="ARBA" id="ARBA00022448"/>
    </source>
</evidence>
<dbReference type="GO" id="GO:0005524">
    <property type="term" value="F:ATP binding"/>
    <property type="evidence" value="ECO:0007669"/>
    <property type="project" value="UniProtKB-KW"/>
</dbReference>
<feature type="domain" description="ABC transporter" evidence="5">
    <location>
        <begin position="47"/>
        <end position="269"/>
    </location>
</feature>
<dbReference type="InterPro" id="IPR003593">
    <property type="entry name" value="AAA+_ATPase"/>
</dbReference>
<dbReference type="GO" id="GO:0016020">
    <property type="term" value="C:membrane"/>
    <property type="evidence" value="ECO:0007669"/>
    <property type="project" value="InterPro"/>
</dbReference>